<dbReference type="InterPro" id="IPR020939">
    <property type="entry name" value="Ribosomal_bL34_CS"/>
</dbReference>
<gene>
    <name evidence="11" type="ORF">DSTB1V02_LOCUS13753</name>
</gene>
<dbReference type="EMBL" id="CAJPEV010007425">
    <property type="protein sequence ID" value="CAG0904752.1"/>
    <property type="molecule type" value="Genomic_DNA"/>
</dbReference>
<dbReference type="Gene3D" id="3.30.230.10">
    <property type="match status" value="1"/>
</dbReference>
<protein>
    <recommendedName>
        <fullName evidence="9">Large ribosomal subunit protein bL34m</fullName>
    </recommendedName>
    <alternativeName>
        <fullName evidence="10">39S ribosomal protein L34, mitochondrial</fullName>
    </alternativeName>
</protein>
<evidence type="ECO:0000313" key="12">
    <source>
        <dbReference type="Proteomes" id="UP000677054"/>
    </source>
</evidence>
<evidence type="ECO:0000256" key="1">
    <source>
        <dbReference type="ARBA" id="ARBA00010111"/>
    </source>
</evidence>
<dbReference type="Pfam" id="PF00468">
    <property type="entry name" value="Ribosomal_L34"/>
    <property type="match status" value="1"/>
</dbReference>
<dbReference type="HAMAP" id="MF_00391">
    <property type="entry name" value="Ribosomal_bL34"/>
    <property type="match status" value="1"/>
</dbReference>
<comment type="similarity">
    <text evidence="1">Belongs to the bacterial ribosomal protein bL34 family.</text>
</comment>
<dbReference type="GO" id="GO:1990904">
    <property type="term" value="C:ribonucleoprotein complex"/>
    <property type="evidence" value="ECO:0007669"/>
    <property type="project" value="UniProtKB-KW"/>
</dbReference>
<evidence type="ECO:0000256" key="6">
    <source>
        <dbReference type="ARBA" id="ARBA00022884"/>
    </source>
</evidence>
<dbReference type="OrthoDB" id="431691at2759"/>
<dbReference type="SUPFAM" id="SSF54211">
    <property type="entry name" value="Ribosomal protein S5 domain 2-like"/>
    <property type="match status" value="1"/>
</dbReference>
<dbReference type="GO" id="GO:0006412">
    <property type="term" value="P:translation"/>
    <property type="evidence" value="ECO:0007669"/>
    <property type="project" value="InterPro"/>
</dbReference>
<evidence type="ECO:0000256" key="7">
    <source>
        <dbReference type="ARBA" id="ARBA00022980"/>
    </source>
</evidence>
<dbReference type="NCBIfam" id="TIGR01030">
    <property type="entry name" value="rpmH_bact"/>
    <property type="match status" value="1"/>
</dbReference>
<dbReference type="InterPro" id="IPR014721">
    <property type="entry name" value="Ribsml_uS5_D2-typ_fold_subgr"/>
</dbReference>
<dbReference type="Pfam" id="PF00825">
    <property type="entry name" value="Ribonuclease_P"/>
    <property type="match status" value="1"/>
</dbReference>
<feature type="non-terminal residue" evidence="11">
    <location>
        <position position="1"/>
    </location>
</feature>
<reference evidence="11" key="1">
    <citation type="submission" date="2020-11" db="EMBL/GenBank/DDBJ databases">
        <authorList>
            <person name="Tran Van P."/>
        </authorList>
    </citation>
    <scope>NUCLEOTIDE SEQUENCE</scope>
</reference>
<dbReference type="Proteomes" id="UP000677054">
    <property type="component" value="Unassembled WGS sequence"/>
</dbReference>
<dbReference type="InterPro" id="IPR000100">
    <property type="entry name" value="RNase_P"/>
</dbReference>
<dbReference type="InterPro" id="IPR000271">
    <property type="entry name" value="Ribosomal_bL34"/>
</dbReference>
<dbReference type="GO" id="GO:0003735">
    <property type="term" value="F:structural constituent of ribosome"/>
    <property type="evidence" value="ECO:0007669"/>
    <property type="project" value="InterPro"/>
</dbReference>
<organism evidence="11">
    <name type="scientific">Darwinula stevensoni</name>
    <dbReference type="NCBI Taxonomy" id="69355"/>
    <lineage>
        <taxon>Eukaryota</taxon>
        <taxon>Metazoa</taxon>
        <taxon>Ecdysozoa</taxon>
        <taxon>Arthropoda</taxon>
        <taxon>Crustacea</taxon>
        <taxon>Oligostraca</taxon>
        <taxon>Ostracoda</taxon>
        <taxon>Podocopa</taxon>
        <taxon>Podocopida</taxon>
        <taxon>Darwinulocopina</taxon>
        <taxon>Darwinuloidea</taxon>
        <taxon>Darwinulidae</taxon>
        <taxon>Darwinula</taxon>
    </lineage>
</organism>
<keyword evidence="4" id="KW-0255">Endonuclease</keyword>
<evidence type="ECO:0000256" key="5">
    <source>
        <dbReference type="ARBA" id="ARBA00022801"/>
    </source>
</evidence>
<dbReference type="PANTHER" id="PTHR14503">
    <property type="entry name" value="MITOCHONDRIAL RIBOSOMAL PROTEIN 34 FAMILY MEMBER"/>
    <property type="match status" value="1"/>
</dbReference>
<evidence type="ECO:0000256" key="4">
    <source>
        <dbReference type="ARBA" id="ARBA00022759"/>
    </source>
</evidence>
<dbReference type="PROSITE" id="PS00784">
    <property type="entry name" value="RIBOSOMAL_L34"/>
    <property type="match status" value="1"/>
</dbReference>
<dbReference type="GO" id="GO:0004526">
    <property type="term" value="F:ribonuclease P activity"/>
    <property type="evidence" value="ECO:0007669"/>
    <property type="project" value="InterPro"/>
</dbReference>
<proteinExistence type="inferred from homology"/>
<dbReference type="InterPro" id="IPR020568">
    <property type="entry name" value="Ribosomal_Su5_D2-typ_SF"/>
</dbReference>
<name>A0A7R9AGS1_9CRUS</name>
<dbReference type="GO" id="GO:0005840">
    <property type="term" value="C:ribosome"/>
    <property type="evidence" value="ECO:0007669"/>
    <property type="project" value="UniProtKB-KW"/>
</dbReference>
<evidence type="ECO:0000256" key="10">
    <source>
        <dbReference type="ARBA" id="ARBA00035434"/>
    </source>
</evidence>
<accession>A0A7R9AGS1</accession>
<keyword evidence="5" id="KW-0378">Hydrolase</keyword>
<keyword evidence="3" id="KW-0540">Nuclease</keyword>
<evidence type="ECO:0000256" key="2">
    <source>
        <dbReference type="ARBA" id="ARBA00022694"/>
    </source>
</evidence>
<dbReference type="Gene3D" id="1.10.287.3980">
    <property type="match status" value="1"/>
</dbReference>
<dbReference type="FunFam" id="1.10.287.3980:FF:000001">
    <property type="entry name" value="Mitochondrial ribosomal protein L34"/>
    <property type="match status" value="1"/>
</dbReference>
<dbReference type="GO" id="GO:0000049">
    <property type="term" value="F:tRNA binding"/>
    <property type="evidence" value="ECO:0007669"/>
    <property type="project" value="InterPro"/>
</dbReference>
<evidence type="ECO:0000256" key="3">
    <source>
        <dbReference type="ARBA" id="ARBA00022722"/>
    </source>
</evidence>
<sequence length="180" mass="21425">DTNMKRTYQPSTTRRKRTHGFLVRMKTRGGRAVLNARRAKGRKRVAAHRLLKTDEFSSVFSFGKRFRGEVWTLLLIDKRRLQKVSSDENQSQLVSFEPTSRLGVVVGKRHLKRAVDRNCAKRVARTWFRTRRLQLPLGDYILRLDRPIRSTSARQFKQVCWKDFQCLEMQLRRFYRLDPT</sequence>
<dbReference type="PANTHER" id="PTHR14503:SF4">
    <property type="entry name" value="LARGE RIBOSOMAL SUBUNIT PROTEIN BL34M"/>
    <property type="match status" value="1"/>
</dbReference>
<keyword evidence="12" id="KW-1185">Reference proteome</keyword>
<keyword evidence="2" id="KW-0819">tRNA processing</keyword>
<evidence type="ECO:0000256" key="9">
    <source>
        <dbReference type="ARBA" id="ARBA00035274"/>
    </source>
</evidence>
<keyword evidence="8" id="KW-0687">Ribonucleoprotein</keyword>
<dbReference type="EMBL" id="LR906942">
    <property type="protein sequence ID" value="CAD7254007.1"/>
    <property type="molecule type" value="Genomic_DNA"/>
</dbReference>
<dbReference type="GO" id="GO:0008033">
    <property type="term" value="P:tRNA processing"/>
    <property type="evidence" value="ECO:0007669"/>
    <property type="project" value="UniProtKB-KW"/>
</dbReference>
<dbReference type="HAMAP" id="MF_00227">
    <property type="entry name" value="RNase_P"/>
    <property type="match status" value="1"/>
</dbReference>
<keyword evidence="7" id="KW-0689">Ribosomal protein</keyword>
<dbReference type="AlphaFoldDB" id="A0A7R9AGS1"/>
<keyword evidence="6" id="KW-0694">RNA-binding</keyword>
<evidence type="ECO:0000256" key="8">
    <source>
        <dbReference type="ARBA" id="ARBA00023274"/>
    </source>
</evidence>
<evidence type="ECO:0000313" key="11">
    <source>
        <dbReference type="EMBL" id="CAD7254007.1"/>
    </source>
</evidence>